<feature type="region of interest" description="Disordered" evidence="1">
    <location>
        <begin position="1"/>
        <end position="22"/>
    </location>
</feature>
<dbReference type="Proteomes" id="UP000240786">
    <property type="component" value="Segment"/>
</dbReference>
<protein>
    <submittedName>
        <fullName evidence="2">Uncharacterized protein</fullName>
    </submittedName>
</protein>
<name>A0A2H4PFC9_9CAUD</name>
<reference evidence="2 3" key="1">
    <citation type="submission" date="2017-10" db="EMBL/GenBank/DDBJ databases">
        <authorList>
            <person name="Fong C."/>
            <person name="Hamill A."/>
            <person name="Ko T.W."/>
            <person name="Sim E."/>
            <person name="Meyer J."/>
            <person name="Leo J."/>
            <person name="Li A."/>
            <person name="Narbutas R."/>
            <person name="Ng C."/>
            <person name="Yoon E."/>
            <person name="Vijanderan J."/>
            <person name="Goodwin E."/>
            <person name="Reddi K."/>
            <person name="Villella W."/>
            <person name="Sanders E.R."/>
            <person name="Benyamini P."/>
            <person name="Moberg-Parker J."/>
            <person name="Garlena R.A."/>
            <person name="Russell D.A."/>
            <person name="Pope W.H."/>
            <person name="Jacobs-Sera D."/>
            <person name="Hendrix R.W."/>
            <person name="Hatfull G.F."/>
        </authorList>
    </citation>
    <scope>NUCLEOTIDE SEQUENCE [LARGE SCALE GENOMIC DNA]</scope>
</reference>
<accession>A0A2H4PFC9</accession>
<organism evidence="2 3">
    <name type="scientific">Mycobacterium phage Archetta</name>
    <dbReference type="NCBI Taxonomy" id="2047836"/>
    <lineage>
        <taxon>Viruses</taxon>
        <taxon>Duplodnaviria</taxon>
        <taxon>Heunggongvirae</taxon>
        <taxon>Uroviricota</taxon>
        <taxon>Caudoviricetes</taxon>
        <taxon>Benedictvirus</taxon>
        <taxon>Benedictvirus archetta</taxon>
    </lineage>
</organism>
<evidence type="ECO:0000313" key="2">
    <source>
        <dbReference type="EMBL" id="ATW60946.1"/>
    </source>
</evidence>
<proteinExistence type="predicted"/>
<evidence type="ECO:0000256" key="1">
    <source>
        <dbReference type="SAM" id="MobiDB-lite"/>
    </source>
</evidence>
<keyword evidence="3" id="KW-1185">Reference proteome</keyword>
<sequence length="45" mass="5181">MTAAHSLPSDLTTDKRRQVGMNKQQRVYLDGKVYVARGNHIVRIR</sequence>
<dbReference type="EMBL" id="MG099938">
    <property type="protein sequence ID" value="ATW60946.1"/>
    <property type="molecule type" value="Genomic_DNA"/>
</dbReference>
<gene>
    <name evidence="2" type="ORF">SEA_ARCHETTA_75</name>
</gene>
<evidence type="ECO:0000313" key="3">
    <source>
        <dbReference type="Proteomes" id="UP000240786"/>
    </source>
</evidence>